<protein>
    <submittedName>
        <fullName evidence="1">LINE-1 reverse transcriptase-like</fullName>
    </submittedName>
</protein>
<evidence type="ECO:0000313" key="2">
    <source>
        <dbReference type="Proteomes" id="UP000288805"/>
    </source>
</evidence>
<proteinExistence type="predicted"/>
<accession>A0A438G5H3</accession>
<organism evidence="1 2">
    <name type="scientific">Vitis vinifera</name>
    <name type="common">Grape</name>
    <dbReference type="NCBI Taxonomy" id="29760"/>
    <lineage>
        <taxon>Eukaryota</taxon>
        <taxon>Viridiplantae</taxon>
        <taxon>Streptophyta</taxon>
        <taxon>Embryophyta</taxon>
        <taxon>Tracheophyta</taxon>
        <taxon>Spermatophyta</taxon>
        <taxon>Magnoliopsida</taxon>
        <taxon>eudicotyledons</taxon>
        <taxon>Gunneridae</taxon>
        <taxon>Pentapetalae</taxon>
        <taxon>rosids</taxon>
        <taxon>Vitales</taxon>
        <taxon>Vitaceae</taxon>
        <taxon>Viteae</taxon>
        <taxon>Vitis</taxon>
    </lineage>
</organism>
<sequence length="167" mass="19230">MKNILLDIMDLDEKKQEENFSSDLAARRTLRKGGVANGRPNRKYSESLVSEDEVVFGGLKVWIGLLFQQSVELLDRPFSEEKIHNAVLHLNKEKAPGPDGFTIAFYQDCWEMIKDDLLRVFLEFHNNGIINQSTNATFIALVPKKSQTSRILDYRPIKLVYSKREKT</sequence>
<keyword evidence="1" id="KW-0695">RNA-directed DNA polymerase</keyword>
<keyword evidence="1" id="KW-0808">Transferase</keyword>
<dbReference type="Proteomes" id="UP000288805">
    <property type="component" value="Unassembled WGS sequence"/>
</dbReference>
<dbReference type="PANTHER" id="PTHR31635:SF196">
    <property type="entry name" value="REVERSE TRANSCRIPTASE DOMAIN-CONTAINING PROTEIN-RELATED"/>
    <property type="match status" value="1"/>
</dbReference>
<dbReference type="PANTHER" id="PTHR31635">
    <property type="entry name" value="REVERSE TRANSCRIPTASE DOMAIN-CONTAINING PROTEIN-RELATED"/>
    <property type="match status" value="1"/>
</dbReference>
<dbReference type="GO" id="GO:0003964">
    <property type="term" value="F:RNA-directed DNA polymerase activity"/>
    <property type="evidence" value="ECO:0007669"/>
    <property type="project" value="UniProtKB-KW"/>
</dbReference>
<comment type="caution">
    <text evidence="1">The sequence shown here is derived from an EMBL/GenBank/DDBJ whole genome shotgun (WGS) entry which is preliminary data.</text>
</comment>
<dbReference type="AlphaFoldDB" id="A0A438G5H3"/>
<name>A0A438G5H3_VITVI</name>
<keyword evidence="1" id="KW-0548">Nucleotidyltransferase</keyword>
<evidence type="ECO:0000313" key="1">
    <source>
        <dbReference type="EMBL" id="RVW67454.1"/>
    </source>
</evidence>
<gene>
    <name evidence="1" type="primary">LIN1_40</name>
    <name evidence="1" type="ORF">CK203_064106</name>
</gene>
<reference evidence="1 2" key="1">
    <citation type="journal article" date="2018" name="PLoS Genet.">
        <title>Population sequencing reveals clonal diversity and ancestral inbreeding in the grapevine cultivar Chardonnay.</title>
        <authorList>
            <person name="Roach M.J."/>
            <person name="Johnson D.L."/>
            <person name="Bohlmann J."/>
            <person name="van Vuuren H.J."/>
            <person name="Jones S.J."/>
            <person name="Pretorius I.S."/>
            <person name="Schmidt S.A."/>
            <person name="Borneman A.R."/>
        </authorList>
    </citation>
    <scope>NUCLEOTIDE SEQUENCE [LARGE SCALE GENOMIC DNA]</scope>
    <source>
        <strain evidence="2">cv. Chardonnay</strain>
        <tissue evidence="1">Leaf</tissue>
    </source>
</reference>
<dbReference type="EMBL" id="QGNW01000582">
    <property type="protein sequence ID" value="RVW67454.1"/>
    <property type="molecule type" value="Genomic_DNA"/>
</dbReference>